<dbReference type="RefSeq" id="XP_008896545.1">
    <property type="nucleotide sequence ID" value="XM_008898297.1"/>
</dbReference>
<proteinExistence type="predicted"/>
<reference evidence="3" key="1">
    <citation type="submission" date="2011-12" db="EMBL/GenBank/DDBJ databases">
        <authorList>
            <consortium name="The Broad Institute Genome Sequencing Platform"/>
            <person name="Russ C."/>
            <person name="Tyler B."/>
            <person name="Panabieres F."/>
            <person name="Shan W."/>
            <person name="Tripathy S."/>
            <person name="Grunwald N."/>
            <person name="Machado M."/>
            <person name="Young S.K."/>
            <person name="Zeng Q."/>
            <person name="Gargeya S."/>
            <person name="Fitzgerald M."/>
            <person name="Haas B."/>
            <person name="Abouelleil A."/>
            <person name="Alvarado L."/>
            <person name="Arachchi H.M."/>
            <person name="Berlin A."/>
            <person name="Chapman S.B."/>
            <person name="Gearin G."/>
            <person name="Goldberg J."/>
            <person name="Griggs A."/>
            <person name="Gujja S."/>
            <person name="Hansen M."/>
            <person name="Heiman D."/>
            <person name="Howarth C."/>
            <person name="Larimer J."/>
            <person name="Lui A."/>
            <person name="MacDonald P.J.P."/>
            <person name="McCowen C."/>
            <person name="Montmayeur A."/>
            <person name="Murphy C."/>
            <person name="Neiman D."/>
            <person name="Pearson M."/>
            <person name="Priest M."/>
            <person name="Roberts A."/>
            <person name="Saif S."/>
            <person name="Shea T."/>
            <person name="Sisk P."/>
            <person name="Stolte C."/>
            <person name="Sykes S."/>
            <person name="Wortman J."/>
            <person name="Nusbaum C."/>
            <person name="Birren B."/>
        </authorList>
    </citation>
    <scope>NUCLEOTIDE SEQUENCE [LARGE SCALE GENOMIC DNA]</scope>
    <source>
        <strain evidence="3">INRA-310</strain>
    </source>
</reference>
<sequence length="31" mass="3482">MQQFVKMTEAPAQVNQQLPENTFPCESTAGR</sequence>
<dbReference type="VEuPathDB" id="FungiDB:PPTG_21498"/>
<protein>
    <submittedName>
        <fullName evidence="2">Uncharacterized protein</fullName>
    </submittedName>
</protein>
<reference evidence="2 3" key="2">
    <citation type="submission" date="2013-11" db="EMBL/GenBank/DDBJ databases">
        <title>The Genome Sequence of Phytophthora parasitica INRA-310.</title>
        <authorList>
            <consortium name="The Broad Institute Genomics Platform"/>
            <person name="Russ C."/>
            <person name="Tyler B."/>
            <person name="Panabieres F."/>
            <person name="Shan W."/>
            <person name="Tripathy S."/>
            <person name="Grunwald N."/>
            <person name="Machado M."/>
            <person name="Johnson C.S."/>
            <person name="Arredondo F."/>
            <person name="Hong C."/>
            <person name="Coffey M."/>
            <person name="Young S.K."/>
            <person name="Zeng Q."/>
            <person name="Gargeya S."/>
            <person name="Fitzgerald M."/>
            <person name="Abouelleil A."/>
            <person name="Alvarado L."/>
            <person name="Chapman S.B."/>
            <person name="Gainer-Dewar J."/>
            <person name="Goldberg J."/>
            <person name="Griggs A."/>
            <person name="Gujja S."/>
            <person name="Hansen M."/>
            <person name="Howarth C."/>
            <person name="Imamovic A."/>
            <person name="Ireland A."/>
            <person name="Larimer J."/>
            <person name="McCowan C."/>
            <person name="Murphy C."/>
            <person name="Pearson M."/>
            <person name="Poon T.W."/>
            <person name="Priest M."/>
            <person name="Roberts A."/>
            <person name="Saif S."/>
            <person name="Shea T."/>
            <person name="Sykes S."/>
            <person name="Wortman J."/>
            <person name="Nusbaum C."/>
            <person name="Birren B."/>
        </authorList>
    </citation>
    <scope>NUCLEOTIDE SEQUENCE [LARGE SCALE GENOMIC DNA]</scope>
    <source>
        <strain evidence="2 3">INRA-310</strain>
    </source>
</reference>
<dbReference type="GeneID" id="20190097"/>
<gene>
    <name evidence="2" type="ORF">PPTG_21498</name>
</gene>
<dbReference type="EMBL" id="KI669566">
    <property type="protein sequence ID" value="ETN18018.1"/>
    <property type="molecule type" value="Genomic_DNA"/>
</dbReference>
<evidence type="ECO:0000256" key="1">
    <source>
        <dbReference type="SAM" id="MobiDB-lite"/>
    </source>
</evidence>
<organism evidence="2 3">
    <name type="scientific">Phytophthora nicotianae (strain INRA-310)</name>
    <name type="common">Phytophthora parasitica</name>
    <dbReference type="NCBI Taxonomy" id="761204"/>
    <lineage>
        <taxon>Eukaryota</taxon>
        <taxon>Sar</taxon>
        <taxon>Stramenopiles</taxon>
        <taxon>Oomycota</taxon>
        <taxon>Peronosporomycetes</taxon>
        <taxon>Peronosporales</taxon>
        <taxon>Peronosporaceae</taxon>
        <taxon>Phytophthora</taxon>
    </lineage>
</organism>
<evidence type="ECO:0000313" key="2">
    <source>
        <dbReference type="EMBL" id="ETN18018.1"/>
    </source>
</evidence>
<dbReference type="Proteomes" id="UP000018817">
    <property type="component" value="Unassembled WGS sequence"/>
</dbReference>
<evidence type="ECO:0000313" key="3">
    <source>
        <dbReference type="Proteomes" id="UP000018817"/>
    </source>
</evidence>
<feature type="region of interest" description="Disordered" evidence="1">
    <location>
        <begin position="1"/>
        <end position="31"/>
    </location>
</feature>
<dbReference type="AlphaFoldDB" id="W2QY14"/>
<accession>W2QY14</accession>
<name>W2QY14_PHYN3</name>